<evidence type="ECO:0000313" key="1">
    <source>
        <dbReference type="EMBL" id="SDG98002.1"/>
    </source>
</evidence>
<sequence>MDAIQFDEVFAEIVVNPLRKEGFRTEGKSLYMDDGRCQFAWARGGGRLSTRGTLAHIVAFRHSFLRGTSEQIHAKAPHAASDYPWVLSGEQLVGSLHTDWCFDPSRLMALPYGRFEYATLSRELAVTALQERRDAFLQYVSWFRNLNLTEAHSQIVAHTDQYWIARLWDTDYRAELKIDTPSS</sequence>
<comment type="caution">
    <text evidence="1">The sequence shown here is derived from an EMBL/GenBank/DDBJ whole genome shotgun (WGS) entry which is preliminary data.</text>
</comment>
<organism evidence="1 2">
    <name type="scientific">Paraburkholderia steynii</name>
    <dbReference type="NCBI Taxonomy" id="1245441"/>
    <lineage>
        <taxon>Bacteria</taxon>
        <taxon>Pseudomonadati</taxon>
        <taxon>Pseudomonadota</taxon>
        <taxon>Betaproteobacteria</taxon>
        <taxon>Burkholderiales</taxon>
        <taxon>Burkholderiaceae</taxon>
        <taxon>Paraburkholderia</taxon>
    </lineage>
</organism>
<dbReference type="AlphaFoldDB" id="A0A7Z7B0E5"/>
<gene>
    <name evidence="1" type="ORF">SAMN04487926_101498</name>
</gene>
<proteinExistence type="predicted"/>
<evidence type="ECO:0000313" key="2">
    <source>
        <dbReference type="Proteomes" id="UP000198900"/>
    </source>
</evidence>
<protein>
    <submittedName>
        <fullName evidence="1">Uncharacterized protein</fullName>
    </submittedName>
</protein>
<dbReference type="EMBL" id="FNDI01000001">
    <property type="protein sequence ID" value="SDG98002.1"/>
    <property type="molecule type" value="Genomic_DNA"/>
</dbReference>
<keyword evidence="2" id="KW-1185">Reference proteome</keyword>
<name>A0A7Z7B0E5_9BURK</name>
<reference evidence="1" key="1">
    <citation type="submission" date="2016-10" db="EMBL/GenBank/DDBJ databases">
        <authorList>
            <person name="Varghese N."/>
            <person name="Submissions S."/>
        </authorList>
    </citation>
    <scope>NUCLEOTIDE SEQUENCE [LARGE SCALE GENOMIC DNA]</scope>
    <source>
        <strain evidence="1">YR281</strain>
    </source>
</reference>
<dbReference type="RefSeq" id="WP_091774492.1">
    <property type="nucleotide sequence ID" value="NZ_FNDI01000001.1"/>
</dbReference>
<dbReference type="Proteomes" id="UP000198900">
    <property type="component" value="Unassembled WGS sequence"/>
</dbReference>
<accession>A0A7Z7B0E5</accession>